<keyword evidence="3" id="KW-1185">Reference proteome</keyword>
<reference evidence="3" key="3">
    <citation type="journal article" date="2018" name="Mol. Plant Microbe Interact.">
        <title>Genome sequence resources for the wheat stripe rust pathogen (Puccinia striiformis f. sp. tritici) and the barley stripe rust pathogen (Puccinia striiformis f. sp. hordei).</title>
        <authorList>
            <person name="Xia C."/>
            <person name="Wang M."/>
            <person name="Yin C."/>
            <person name="Cornejo O.E."/>
            <person name="Hulbert S.H."/>
            <person name="Chen X."/>
        </authorList>
    </citation>
    <scope>NUCLEOTIDE SEQUENCE [LARGE SCALE GENOMIC DNA]</scope>
    <source>
        <strain evidence="3">93TX-2</strain>
    </source>
</reference>
<gene>
    <name evidence="2" type="ORF">PSHT_12950</name>
</gene>
<dbReference type="VEuPathDB" id="FungiDB:PSHT_12950"/>
<dbReference type="Proteomes" id="UP000238274">
    <property type="component" value="Unassembled WGS sequence"/>
</dbReference>
<evidence type="ECO:0000313" key="2">
    <source>
        <dbReference type="EMBL" id="POW00554.1"/>
    </source>
</evidence>
<keyword evidence="1" id="KW-0732">Signal</keyword>
<feature type="signal peptide" evidence="1">
    <location>
        <begin position="1"/>
        <end position="18"/>
    </location>
</feature>
<organism evidence="2 3">
    <name type="scientific">Puccinia striiformis</name>
    <dbReference type="NCBI Taxonomy" id="27350"/>
    <lineage>
        <taxon>Eukaryota</taxon>
        <taxon>Fungi</taxon>
        <taxon>Dikarya</taxon>
        <taxon>Basidiomycota</taxon>
        <taxon>Pucciniomycotina</taxon>
        <taxon>Pucciniomycetes</taxon>
        <taxon>Pucciniales</taxon>
        <taxon>Pucciniaceae</taxon>
        <taxon>Puccinia</taxon>
    </lineage>
</organism>
<reference evidence="2 3" key="1">
    <citation type="submission" date="2017-12" db="EMBL/GenBank/DDBJ databases">
        <title>Gene loss provides genomic basis for host adaptation in cereal stripe rust fungi.</title>
        <authorList>
            <person name="Xia C."/>
        </authorList>
    </citation>
    <scope>NUCLEOTIDE SEQUENCE [LARGE SCALE GENOMIC DNA]</scope>
    <source>
        <strain evidence="2 3">93TX-2</strain>
    </source>
</reference>
<proteinExistence type="predicted"/>
<dbReference type="AlphaFoldDB" id="A0A2S4UTD9"/>
<dbReference type="EMBL" id="PKSM01000249">
    <property type="protein sequence ID" value="POW00554.1"/>
    <property type="molecule type" value="Genomic_DNA"/>
</dbReference>
<accession>A0A2S4UTD9</accession>
<evidence type="ECO:0000256" key="1">
    <source>
        <dbReference type="SAM" id="SignalP"/>
    </source>
</evidence>
<protein>
    <submittedName>
        <fullName evidence="2">Uncharacterized protein</fullName>
    </submittedName>
</protein>
<reference evidence="3" key="2">
    <citation type="journal article" date="2018" name="BMC Genomics">
        <title>Genomic insights into host adaptation between the wheat stripe rust pathogen (Puccinia striiformis f. sp. tritici) and the barley stripe rust pathogen (Puccinia striiformis f. sp. hordei).</title>
        <authorList>
            <person name="Xia C."/>
            <person name="Wang M."/>
            <person name="Yin C."/>
            <person name="Cornejo O.E."/>
            <person name="Hulbert S.H."/>
            <person name="Chen X."/>
        </authorList>
    </citation>
    <scope>NUCLEOTIDE SEQUENCE [LARGE SCALE GENOMIC DNA]</scope>
    <source>
        <strain evidence="3">93TX-2</strain>
    </source>
</reference>
<name>A0A2S4UTD9_9BASI</name>
<feature type="chain" id="PRO_5015571972" evidence="1">
    <location>
        <begin position="19"/>
        <end position="158"/>
    </location>
</feature>
<evidence type="ECO:0000313" key="3">
    <source>
        <dbReference type="Proteomes" id="UP000238274"/>
    </source>
</evidence>
<comment type="caution">
    <text evidence="2">The sequence shown here is derived from an EMBL/GenBank/DDBJ whole genome shotgun (WGS) entry which is preliminary data.</text>
</comment>
<sequence length="158" mass="17978">MGIPQGAKLLLLTTACISQVDLNTDHSCAVDSCYTKDHVLCELHFIAGRKLEIYTTRDPRKMLNPNTPASARLKPGSALAFLHCHHRGRRKPHLSVLQYFRRKKFSQTYLKQNLTLIACITAAQDHDGEWWDCNFSADSDNDNYLSLFQLAIKSRSKE</sequence>